<dbReference type="GO" id="GO:0000166">
    <property type="term" value="F:nucleotide binding"/>
    <property type="evidence" value="ECO:0007669"/>
    <property type="project" value="InterPro"/>
</dbReference>
<dbReference type="EC" id="3.6.3.2" evidence="1"/>
<accession>A0A379VHD2</accession>
<dbReference type="SUPFAM" id="SSF81660">
    <property type="entry name" value="Metal cation-transporting ATPase, ATP-binding domain N"/>
    <property type="match status" value="1"/>
</dbReference>
<reference evidence="1 2" key="1">
    <citation type="submission" date="2018-06" db="EMBL/GenBank/DDBJ databases">
        <authorList>
            <consortium name="Pathogen Informatics"/>
            <person name="Doyle S."/>
        </authorList>
    </citation>
    <scope>NUCLEOTIDE SEQUENCE [LARGE SCALE GENOMIC DNA]</scope>
    <source>
        <strain evidence="1 2">NCTC8256</strain>
    </source>
</reference>
<organism evidence="1 2">
    <name type="scientific">Salmonella enterica I</name>
    <dbReference type="NCBI Taxonomy" id="59201"/>
    <lineage>
        <taxon>Bacteria</taxon>
        <taxon>Pseudomonadati</taxon>
        <taxon>Pseudomonadota</taxon>
        <taxon>Gammaproteobacteria</taxon>
        <taxon>Enterobacterales</taxon>
        <taxon>Enterobacteriaceae</taxon>
        <taxon>Salmonella</taxon>
    </lineage>
</organism>
<sequence length="102" mass="11478">MVATHLREGDRVVALTETRRELLLAKTEDYNAQGFRVLLIATRKLDGSGNNPTLSVEDETELTIEGMLTFLRSARKRAPEKRLPRCGITAWRSKSSPAIIRL</sequence>
<dbReference type="InterPro" id="IPR023299">
    <property type="entry name" value="ATPase_P-typ_cyto_dom_N"/>
</dbReference>
<evidence type="ECO:0000313" key="2">
    <source>
        <dbReference type="Proteomes" id="UP000254346"/>
    </source>
</evidence>
<keyword evidence="1" id="KW-0378">Hydrolase</keyword>
<dbReference type="Gene3D" id="3.40.1110.10">
    <property type="entry name" value="Calcium-transporting ATPase, cytoplasmic domain N"/>
    <property type="match status" value="1"/>
</dbReference>
<proteinExistence type="predicted"/>
<dbReference type="GO" id="GO:0016787">
    <property type="term" value="F:hydrolase activity"/>
    <property type="evidence" value="ECO:0007669"/>
    <property type="project" value="UniProtKB-KW"/>
</dbReference>
<evidence type="ECO:0000313" key="1">
    <source>
        <dbReference type="EMBL" id="SUH06256.1"/>
    </source>
</evidence>
<dbReference type="EMBL" id="UGXR01000001">
    <property type="protein sequence ID" value="SUH06256.1"/>
    <property type="molecule type" value="Genomic_DNA"/>
</dbReference>
<protein>
    <submittedName>
        <fullName evidence="1">Magnesium transporting ATPase, P-type 1</fullName>
        <ecNumber evidence="1">3.6.3.2</ecNumber>
    </submittedName>
</protein>
<dbReference type="AlphaFoldDB" id="A0A379VHD2"/>
<name>A0A379VHD2_SALET</name>
<gene>
    <name evidence="1" type="primary">mgtB_3</name>
    <name evidence="1" type="ORF">NCTC8256_00095</name>
</gene>
<dbReference type="Proteomes" id="UP000254346">
    <property type="component" value="Unassembled WGS sequence"/>
</dbReference>